<evidence type="ECO:0000256" key="2">
    <source>
        <dbReference type="ARBA" id="ARBA00022450"/>
    </source>
</evidence>
<dbReference type="SUPFAM" id="SSF56801">
    <property type="entry name" value="Acetyl-CoA synthetase-like"/>
    <property type="match status" value="3"/>
</dbReference>
<dbReference type="Pfam" id="PF13193">
    <property type="entry name" value="AMP-binding_C"/>
    <property type="match status" value="2"/>
</dbReference>
<dbReference type="InterPro" id="IPR020806">
    <property type="entry name" value="PKS_PP-bd"/>
</dbReference>
<feature type="domain" description="Carrier" evidence="5">
    <location>
        <begin position="3617"/>
        <end position="3692"/>
    </location>
</feature>
<dbReference type="Pfam" id="PF00668">
    <property type="entry name" value="Condensation"/>
    <property type="match status" value="4"/>
</dbReference>
<dbReference type="InterPro" id="IPR036736">
    <property type="entry name" value="ACP-like_sf"/>
</dbReference>
<dbReference type="Gene3D" id="3.40.50.980">
    <property type="match status" value="6"/>
</dbReference>
<dbReference type="NCBIfam" id="TIGR01720">
    <property type="entry name" value="NRPS-para261"/>
    <property type="match status" value="1"/>
</dbReference>
<dbReference type="InterPro" id="IPR045851">
    <property type="entry name" value="AMP-bd_C_sf"/>
</dbReference>
<protein>
    <submittedName>
        <fullName evidence="6">Amino acid adenylation domain-containing protein</fullName>
    </submittedName>
</protein>
<evidence type="ECO:0000256" key="4">
    <source>
        <dbReference type="ARBA" id="ARBA00022737"/>
    </source>
</evidence>
<dbReference type="SUPFAM" id="SSF47336">
    <property type="entry name" value="ACP-like"/>
    <property type="match status" value="3"/>
</dbReference>
<feature type="domain" description="Carrier" evidence="5">
    <location>
        <begin position="1035"/>
        <end position="1109"/>
    </location>
</feature>
<evidence type="ECO:0000256" key="1">
    <source>
        <dbReference type="ARBA" id="ARBA00001957"/>
    </source>
</evidence>
<dbReference type="InterPro" id="IPR044894">
    <property type="entry name" value="TubC_N_sf"/>
</dbReference>
<evidence type="ECO:0000259" key="5">
    <source>
        <dbReference type="PROSITE" id="PS50075"/>
    </source>
</evidence>
<dbReference type="InterPro" id="IPR006162">
    <property type="entry name" value="Ppantetheine_attach_site"/>
</dbReference>
<keyword evidence="3" id="KW-0597">Phosphoprotein</keyword>
<dbReference type="EMBL" id="JBHSFV010000008">
    <property type="protein sequence ID" value="MFC4634978.1"/>
    <property type="molecule type" value="Genomic_DNA"/>
</dbReference>
<dbReference type="Gene3D" id="1.10.1200.10">
    <property type="entry name" value="ACP-like"/>
    <property type="match status" value="3"/>
</dbReference>
<dbReference type="SMART" id="SM00823">
    <property type="entry name" value="PKS_PP"/>
    <property type="match status" value="3"/>
</dbReference>
<dbReference type="CDD" id="cd05930">
    <property type="entry name" value="A_NRPS"/>
    <property type="match status" value="2"/>
</dbReference>
<dbReference type="Pfam" id="PF18563">
    <property type="entry name" value="TubC_N"/>
    <property type="match status" value="1"/>
</dbReference>
<feature type="domain" description="Carrier" evidence="5">
    <location>
        <begin position="2551"/>
        <end position="2626"/>
    </location>
</feature>
<dbReference type="Pfam" id="PF00501">
    <property type="entry name" value="AMP-binding"/>
    <property type="match status" value="3"/>
</dbReference>
<proteinExistence type="predicted"/>
<dbReference type="Gene3D" id="1.10.10.1830">
    <property type="entry name" value="Non-ribosomal peptide synthase, adenylation domain"/>
    <property type="match status" value="1"/>
</dbReference>
<dbReference type="InterPro" id="IPR023213">
    <property type="entry name" value="CAT-like_dom_sf"/>
</dbReference>
<dbReference type="CDD" id="cd19534">
    <property type="entry name" value="E_NRPS"/>
    <property type="match status" value="1"/>
</dbReference>
<reference evidence="7" key="1">
    <citation type="journal article" date="2019" name="Int. J. Syst. Evol. Microbiol.">
        <title>The Global Catalogue of Microorganisms (GCM) 10K type strain sequencing project: providing services to taxonomists for standard genome sequencing and annotation.</title>
        <authorList>
            <consortium name="The Broad Institute Genomics Platform"/>
            <consortium name="The Broad Institute Genome Sequencing Center for Infectious Disease"/>
            <person name="Wu L."/>
            <person name="Ma J."/>
        </authorList>
    </citation>
    <scope>NUCLEOTIDE SEQUENCE [LARGE SCALE GENOMIC DNA]</scope>
    <source>
        <strain evidence="7">YJ-61-S</strain>
    </source>
</reference>
<dbReference type="PANTHER" id="PTHR45527">
    <property type="entry name" value="NONRIBOSOMAL PEPTIDE SYNTHETASE"/>
    <property type="match status" value="1"/>
</dbReference>
<dbReference type="InterPro" id="IPR010071">
    <property type="entry name" value="AA_adenyl_dom"/>
</dbReference>
<accession>A0ABV9HYQ1</accession>
<evidence type="ECO:0000313" key="6">
    <source>
        <dbReference type="EMBL" id="MFC4634978.1"/>
    </source>
</evidence>
<evidence type="ECO:0000256" key="3">
    <source>
        <dbReference type="ARBA" id="ARBA00022553"/>
    </source>
</evidence>
<dbReference type="InterPro" id="IPR025110">
    <property type="entry name" value="AMP-bd_C"/>
</dbReference>
<dbReference type="InterPro" id="IPR001242">
    <property type="entry name" value="Condensation_dom"/>
</dbReference>
<comment type="cofactor">
    <cofactor evidence="1">
        <name>pantetheine 4'-phosphate</name>
        <dbReference type="ChEBI" id="CHEBI:47942"/>
    </cofactor>
</comment>
<dbReference type="PROSITE" id="PS00455">
    <property type="entry name" value="AMP_BINDING"/>
    <property type="match status" value="2"/>
</dbReference>
<gene>
    <name evidence="6" type="ORF">ACFO3O_13740</name>
</gene>
<dbReference type="Gene3D" id="3.30.559.10">
    <property type="entry name" value="Chloramphenicol acetyltransferase-like domain"/>
    <property type="match status" value="4"/>
</dbReference>
<keyword evidence="7" id="KW-1185">Reference proteome</keyword>
<evidence type="ECO:0000313" key="7">
    <source>
        <dbReference type="Proteomes" id="UP001596043"/>
    </source>
</evidence>
<dbReference type="Gene3D" id="2.30.38.10">
    <property type="entry name" value="Luciferase, Domain 3"/>
    <property type="match status" value="3"/>
</dbReference>
<dbReference type="PANTHER" id="PTHR45527:SF1">
    <property type="entry name" value="FATTY ACID SYNTHASE"/>
    <property type="match status" value="1"/>
</dbReference>
<dbReference type="NCBIfam" id="NF003417">
    <property type="entry name" value="PRK04813.1"/>
    <property type="match status" value="3"/>
</dbReference>
<dbReference type="InterPro" id="IPR010060">
    <property type="entry name" value="NRPS_synth"/>
</dbReference>
<dbReference type="PROSITE" id="PS00012">
    <property type="entry name" value="PHOSPHOPANTETHEINE"/>
    <property type="match status" value="2"/>
</dbReference>
<comment type="caution">
    <text evidence="6">The sequence shown here is derived from an EMBL/GenBank/DDBJ whole genome shotgun (WGS) entry which is preliminary data.</text>
</comment>
<dbReference type="InterPro" id="IPR020845">
    <property type="entry name" value="AMP-binding_CS"/>
</dbReference>
<dbReference type="Proteomes" id="UP001596043">
    <property type="component" value="Unassembled WGS sequence"/>
</dbReference>
<dbReference type="Pfam" id="PF00550">
    <property type="entry name" value="PP-binding"/>
    <property type="match status" value="3"/>
</dbReference>
<organism evidence="6 7">
    <name type="scientific">Dokdonia ponticola</name>
    <dbReference type="NCBI Taxonomy" id="2041041"/>
    <lineage>
        <taxon>Bacteria</taxon>
        <taxon>Pseudomonadati</taxon>
        <taxon>Bacteroidota</taxon>
        <taxon>Flavobacteriia</taxon>
        <taxon>Flavobacteriales</taxon>
        <taxon>Flavobacteriaceae</taxon>
        <taxon>Dokdonia</taxon>
    </lineage>
</organism>
<dbReference type="Gene3D" id="3.30.559.30">
    <property type="entry name" value="Nonribosomal peptide synthetase, condensation domain"/>
    <property type="match status" value="4"/>
</dbReference>
<dbReference type="InterPro" id="IPR009081">
    <property type="entry name" value="PP-bd_ACP"/>
</dbReference>
<keyword evidence="4" id="KW-0677">Repeat</keyword>
<dbReference type="InterPro" id="IPR000873">
    <property type="entry name" value="AMP-dep_synth/lig_dom"/>
</dbReference>
<keyword evidence="2" id="KW-0596">Phosphopantetheine</keyword>
<dbReference type="NCBIfam" id="TIGR01733">
    <property type="entry name" value="AA-adenyl-dom"/>
    <property type="match status" value="3"/>
</dbReference>
<dbReference type="SUPFAM" id="SSF52777">
    <property type="entry name" value="CoA-dependent acyltransferases"/>
    <property type="match status" value="8"/>
</dbReference>
<dbReference type="InterPro" id="IPR041464">
    <property type="entry name" value="TubC_N"/>
</dbReference>
<sequence length="3710" mass="420866">MYKLLKKLADKNIHIHIENDNLKIKFNGDSLPKDIVEEIKNNKEALLSYLKGSDTNQSYQRIEKVVEEDSYPVSSAQKRLWVLDQVEGGSIAYNMPFQVALNGSYDLENLQEAIQVTIARHEILRTVFRENELGEIRQWILDASEVNFAIDYQDFRNLEGTSQEDTVASYIQKDTFTAFDLENGPLLRVAVLQLADDRAVFYYNMHHIISDGWSLGVLSKDILTAYQAINDGKEIPFSELRIQYKDYAAWQLDQSEESSFSKGKEYWTNQLSGNLPVVDLPTYKKRPALKTNNGKRLTTSISEETVTKLNTFCQERKGSLFMGLVATINALLYRYTQQEDLIIGTPVAGRDHPDLENQIGFYVNTLALRNNVTTTDTFESLFTRVKETTLKGFEYQNYPFNQLVQDLELKRNVSRNTVFDIMLVMHNMKDKNTGGDVHSYQEGVADKGIFLSKFDLEFNFREVDGFMVFDVIYNTDVYDKEVIEGFMKHFKKFLAEALVSSQQHIDDLVYISSEENKLLLEDFNNTVTAYPNDMTVLDLFASQVANDSEKVALVYENDTVTFGELDRKSNQLANYLASEGVENTLIPICTDRSFEMVISILGILKSGNAYVPVDTKYPQKRIEYILEDTAAQYVISGDAHISLFDSCTVINIDTFPYDVYATEAPAYKVTPQHTAYCIYTSGTTGNPKGVLNAHSGLLNRLLWMKDELAITSSSVILQKTPYVFDVSVWELTMPLLAGCSLIMARPEGHSDPEYLQEVIAQNKVTIVHFVPSMLTVFLESLAVEKLESLMHVVCSGEALSSAVVSKFKNVLTSTHIHNLYGPTEAAIDVTTIDLTSVNTDEEGVTIGKPVANTQLYVVNPSNNLQPVGVVGELLIGGVQVSQGYLNKPVLTAEKFIRDRFRESGNLYKTGDLVRWLPNGNIEYLGRKDHQVKIRGYRIELGEIENCIEEVSQVKQAVVLARKDGETKRLVAYVVTEGTLDKVEVQKYLQAKLPEYMVPSIYVSLDQIPLSINGKVDRKALPDPVNSDIKTSVYVAPRTETEQKLAQLWQELLRVDEVGVYDNFFSLGGDSIIAIQLISRAKKEGISFKVKDIFEYQTIDGLSQSIGKEVAIISEQGILEGAMGLLPIHHNFFEKEYVAYNHYNQSVLLNISKEVATDVIEQAIDKVYKKHDALRLQYELKGDTHTGMYNASIPEVEMVTLEEEATSISEEITNICTSYQSSLSIEEGVVSKFVYIKTPSEEVSNRLFITVHHLAIDGVSWRIILKDFSSYMSLLLEGKELPVEEKTTSYRQWQQSLQAYASSERLISEKSYWKSVASKATVIPQDTSYDGITTHAENKHYTVSLSKEQTQLLLQESHQAYGTEINDLLLAALTTSLSSWSGHNEIVIGLEGHGREELFNDIDITETVGWFTTLYPVALKNFENDLETTIVETKENLRAIPTKGIGYGVLRYLSTDENIREELSIDTEQIIFNYLGQVGQEQGEDGAFSFSPENKGKEIGEANHTGSKITINCIIVDGVLSLSWSYDANRFHSDTISAIATGYKNALEAVISLCTSTINQVYTPNDYGLNGLVNYQELKTFKELPHTYQIEDIYKLSPLQEGLLFHSLYGNDANAYILQLSFDMKGAFNLDHFKAAWNLVIKKHSILRTSFYPEAMGVPVQCVYIDIDLPLTVIDYRGQENVAEKIKSYIDKDANTPFNMEEAPLFRLTLVRQSEENTKLIFTNHHILSDGWSSPIIFGEFISNYQSLVHDEIPVTTNQKDDYKDYITYLSKKDRFETLLYWRNHLSNLESPSILPFLDTSEKHNTTFGNTNMILSKGKDYVLKLEKFAKDNHITINTIIQGIWSYLLSQYTNNQTVVFGTVISGRPTELKGVETRVGLYINTIPLCTTIEGETEITTWLSNLQKGYTTSREEYGHSSLADIQKQSVIGRDLFDSLLVFENYPLESIKSVDSDLGIDNIQMKQQNNYALTISVNHISNHDIHITCEYNSEVLSDTIIEMIKGHFDTILDSILKSNKINDLEYLTSIEVERILKEFNSITPQTTIDKDVTVLDAFYTQVEKTPDAIAVRFEEKELTFRELNSLSNQLAHCLKDEYLISSGDLIGIKLDRSEWAVISILGVLKLGAAYVPIDPEYSSSREENILNDSEVKMVITETNYMFDFSEYEGTLFSIDIEFESDRYVDTVVDVSLSRKDLAYVIYTSGSTGKPKGVMITHGSLMNYLTWGKNTYLDENQLSNNNFGLYTSLSFDLTVTSLFIPLISGSTLQIFGQGEISKTLKTYIETGISCIKLTPAHISVLKELTIDTNQLEVAIVGGDALLQHHVDILRNINPAIKIYNEYGPTEATVGCMIYEVPFKEENISIGRPILNTEIYIINSSNKLVPNGVVGEICVGGAGLAKGYLNRPELTAERFITHPFNSNELIYKTGDVGRWLPNGNMEYLGREDNQVKIRGYRIELGEIEQQLLTKNDINDVSVIAVSKPNGEKELAAYIVFEESQNTITELRRFLLDRLPAYMIPNHFVELEKIPLTVNGKVNKKMLPSVEGLEVSSGVEYIAPRNEIEEDLATLWKEHFEVDQVGIKSDYFQLGGDSIKMIRFISDINKLFNLEFPIATFYENPTIEGISSFIATQENNSSFSKELKAKIETAIDQLEASVLNSHPSASNIANVYPMSDVQMGMILTGQLARENKEYGVFHDQWLFQIGLIDVERLTEAMKLLVHKHETLRTSYHLYDYDEQVQIIHKEVPVHIGFEDISSQRKEDKEAHVQKFLQYEREENTFDVTVAPLWRINIFQINETEIIYALQFHHALLDGWSEKSMRVELFDIYTALETNSEIKLSELKCSMRDSVVSDLVELQNEENILYWKNKVAGHKRLEIFTEEYIDIQRSKAYSKDFSKAILEKCKEDGITPKSLFFSGYLYILSMLSFEKDITLGMVAHRRPMIEDGDKLLGCFLNSVPFRYDMKSSMKGSWLEYVKSIESDLNELKGKDRFSLNSIADLAGEKSQKNPFFDVLFNYVDFHILNELYDNEDFQLQESTTEAEDFSFDDFERTNTFLDLTLSVTRENVSITFTQNRMLKSGIKVEDLITYYDNFLHAYIYDSDAIIKASNIISKEEKQILLHDFNATDIAYSNYDTLIDVFEKQVKITPDATAIVYLDKELTYQQLNELSNRFAQYLVKDYDIKKNDLVGVKVERNEWTLVTILGILKSGGAYVPIDPKYPASRIEFIENDSQCKLCVDDHIVSKFISEKDNYSKNKLHIERSSSDLAYVIYTSGSTGNPKGVMVANKSILNTILSQIDAFDLRSKRRNLQFASFSFDASIWESFITLLSGSSLYIVSEEMRNNPRLLETYIQDNDIDIATLPPAYLKLMDISKLASITTMITAGEAPIYDSVKEYLALGSGFYYNAYGPTEVSICGSTYCISNTDMLKDRIVPIGIPIPNAQVYILDTINHMLPTGVIGEICIGGEGLAKGYLNRPELTSEKFIVNPFHKNERLYKTGDLGRWLPDGNIEFHGRKDDQVKIRGHRIELGEVENQLLEKEEITEAVALVSENIDTEKQLIIYYVSDKKEVISELRDYLSNKLPLYMLPEVYIQMDKMPLTPNGKIDKKTLINLDEFQPMSGVEFVAPSNEIEEKLALIWSEVLKKDKVGIKDSFFEMGGNSLKAIQITSRIRKEFNCTIDVAALYHNATIEGVKIQIENSIWINDQLKIKEENVETFSF</sequence>
<dbReference type="Gene3D" id="3.30.300.30">
    <property type="match status" value="3"/>
</dbReference>
<dbReference type="PROSITE" id="PS50075">
    <property type="entry name" value="CARRIER"/>
    <property type="match status" value="3"/>
</dbReference>
<dbReference type="CDD" id="cd19531">
    <property type="entry name" value="LCL_NRPS-like"/>
    <property type="match status" value="1"/>
</dbReference>
<dbReference type="RefSeq" id="WP_379979754.1">
    <property type="nucleotide sequence ID" value="NZ_JBHSFV010000008.1"/>
</dbReference>
<name>A0ABV9HYQ1_9FLAO</name>